<dbReference type="AlphaFoldDB" id="A0A840MV59"/>
<evidence type="ECO:0000313" key="3">
    <source>
        <dbReference type="EMBL" id="MBB5019061.1"/>
    </source>
</evidence>
<accession>A0A840MV59</accession>
<dbReference type="Pfam" id="PF07992">
    <property type="entry name" value="Pyr_redox_2"/>
    <property type="match status" value="1"/>
</dbReference>
<dbReference type="PIRSF" id="PIRSF037495">
    <property type="entry name" value="Opine_OX_OoxA/HcnB"/>
    <property type="match status" value="1"/>
</dbReference>
<organism evidence="3 4">
    <name type="scientific">Chitinivorax tropicus</name>
    <dbReference type="NCBI Taxonomy" id="714531"/>
    <lineage>
        <taxon>Bacteria</taxon>
        <taxon>Pseudomonadati</taxon>
        <taxon>Pseudomonadota</taxon>
        <taxon>Betaproteobacteria</taxon>
        <taxon>Chitinivorax</taxon>
    </lineage>
</organism>
<sequence length="428" mass="44849">MREIQTELAIIGSGPAGLAAASVAIEANRTVCLVDNQAQPGGQIWRGGLQSDSRAHAAMQSLAHSDGVRLAQHTLVAALAPSHRAHALLLEGPAGPVCIHADRVILANGARERHLPFPGWTLPGVTGAGGLQALVKGGWPIQGQRVVVAGSGPLLLASARTVQQAGGQVTHILEQASQASLRRFTLQLPNWPGKAWQALLLGSQFLGRYRADSHVVAAHGTSKLEAIEIKSGNQTKTIACDHLAIGYGLIPNTDAAQLLGCELTGEAVKVDSNLRTTCPGVYAAGEVTGIGGVDKAWVEGHMAACAALALPVSQVKLQHWKSHHRFSQLLAECFALNPALMALAKPDTLICRCEDVSLQALAGFEDWREAKLQTRCGMGACQGRTCGAICQQVLGWASPGLRPPVFPAKLATLAALADRPQPETEGIS</sequence>
<dbReference type="InterPro" id="IPR023753">
    <property type="entry name" value="FAD/NAD-binding_dom"/>
</dbReference>
<dbReference type="PRINTS" id="PR00368">
    <property type="entry name" value="FADPNR"/>
</dbReference>
<feature type="domain" description="FAD/NAD(P)-binding" evidence="2">
    <location>
        <begin position="7"/>
        <end position="297"/>
    </location>
</feature>
<dbReference type="PANTHER" id="PTHR42949">
    <property type="entry name" value="ANAEROBIC GLYCEROL-3-PHOSPHATE DEHYDROGENASE SUBUNIT B"/>
    <property type="match status" value="1"/>
</dbReference>
<reference evidence="3 4" key="1">
    <citation type="submission" date="2020-08" db="EMBL/GenBank/DDBJ databases">
        <title>Genomic Encyclopedia of Type Strains, Phase IV (KMG-IV): sequencing the most valuable type-strain genomes for metagenomic binning, comparative biology and taxonomic classification.</title>
        <authorList>
            <person name="Goeker M."/>
        </authorList>
    </citation>
    <scope>NUCLEOTIDE SEQUENCE [LARGE SCALE GENOMIC DNA]</scope>
    <source>
        <strain evidence="3 4">DSM 27165</strain>
    </source>
</reference>
<comment type="caution">
    <text evidence="3">The sequence shown here is derived from an EMBL/GenBank/DDBJ whole genome shotgun (WGS) entry which is preliminary data.</text>
</comment>
<dbReference type="PRINTS" id="PR00469">
    <property type="entry name" value="PNDRDTASEII"/>
</dbReference>
<evidence type="ECO:0000259" key="2">
    <source>
        <dbReference type="Pfam" id="PF07992"/>
    </source>
</evidence>
<dbReference type="InterPro" id="IPR051691">
    <property type="entry name" value="Metab_Enz_Cyan_OpOx_G3PDH"/>
</dbReference>
<keyword evidence="4" id="KW-1185">Reference proteome</keyword>
<dbReference type="Gene3D" id="3.50.50.60">
    <property type="entry name" value="FAD/NAD(P)-binding domain"/>
    <property type="match status" value="2"/>
</dbReference>
<protein>
    <submittedName>
        <fullName evidence="3">NADPH-dependent 2,4-dienoyl-CoA reductase/sulfur reductase-like enzyme</fullName>
    </submittedName>
</protein>
<dbReference type="EMBL" id="JACHHY010000013">
    <property type="protein sequence ID" value="MBB5019061.1"/>
    <property type="molecule type" value="Genomic_DNA"/>
</dbReference>
<dbReference type="Gene3D" id="1.10.10.1100">
    <property type="entry name" value="BFD-like [2Fe-2S]-binding domain"/>
    <property type="match status" value="1"/>
</dbReference>
<dbReference type="InterPro" id="IPR041854">
    <property type="entry name" value="BFD-like_2Fe2S-bd_dom_sf"/>
</dbReference>
<gene>
    <name evidence="3" type="ORF">HNQ59_002359</name>
</gene>
<dbReference type="GO" id="GO:0016491">
    <property type="term" value="F:oxidoreductase activity"/>
    <property type="evidence" value="ECO:0007669"/>
    <property type="project" value="UniProtKB-KW"/>
</dbReference>
<dbReference type="Proteomes" id="UP000575898">
    <property type="component" value="Unassembled WGS sequence"/>
</dbReference>
<keyword evidence="1" id="KW-0560">Oxidoreductase</keyword>
<dbReference type="PANTHER" id="PTHR42949:SF3">
    <property type="entry name" value="ANAEROBIC GLYCEROL-3-PHOSPHATE DEHYDROGENASE SUBUNIT B"/>
    <property type="match status" value="1"/>
</dbReference>
<dbReference type="SUPFAM" id="SSF51905">
    <property type="entry name" value="FAD/NAD(P)-binding domain"/>
    <property type="match status" value="1"/>
</dbReference>
<proteinExistence type="predicted"/>
<evidence type="ECO:0000313" key="4">
    <source>
        <dbReference type="Proteomes" id="UP000575898"/>
    </source>
</evidence>
<dbReference type="InterPro" id="IPR036188">
    <property type="entry name" value="FAD/NAD-bd_sf"/>
</dbReference>
<evidence type="ECO:0000256" key="1">
    <source>
        <dbReference type="ARBA" id="ARBA00023002"/>
    </source>
</evidence>
<name>A0A840MV59_9PROT</name>
<dbReference type="InterPro" id="IPR017224">
    <property type="entry name" value="Opine_Oxase_asu/HCN_bsu"/>
</dbReference>